<keyword evidence="1" id="KW-0812">Transmembrane</keyword>
<dbReference type="RefSeq" id="WP_004126213.1">
    <property type="nucleotide sequence ID" value="NZ_ADES01000001.1"/>
</dbReference>
<accession>I4M4D1</accession>
<protein>
    <submittedName>
        <fullName evidence="2">Uncharacterized protein</fullName>
    </submittedName>
</protein>
<dbReference type="Proteomes" id="UP000032875">
    <property type="component" value="Unassembled WGS sequence"/>
</dbReference>
<dbReference type="AlphaFoldDB" id="I4M4D1"/>
<name>I4M4D1_GARVA</name>
<sequence length="126" mass="14801">MSRGKWRFFRGLRAAWGSCREFSESFLRKIFENREIVFFAIKQCRLAYFLWFYAILLEYFCNFVDVFCVGCIFLLLTFSNGGGYVNNSFQLDALSESYPQEIDFVGLCFSPCVLSVVEKKKGKYYV</sequence>
<feature type="transmembrane region" description="Helical" evidence="1">
    <location>
        <begin position="50"/>
        <end position="78"/>
    </location>
</feature>
<reference evidence="2 3" key="1">
    <citation type="journal article" date="2012" name="J. Bacteriol.">
        <title>Comparative Genomic Analyses of 17 Clinical Isolates of Gardnerella vaginalis Provide Evidence of Multiple Genetically Isolated Clades Consistent with Subspeciation into Genovars.</title>
        <authorList>
            <person name="Ahmed A."/>
            <person name="Earl J."/>
            <person name="Retchless A."/>
            <person name="Hillier S."/>
            <person name="Rabe L."/>
            <person name="Cherpes T."/>
            <person name="Powell E."/>
            <person name="Janto B."/>
            <person name="Eutsey R."/>
            <person name="Hiller N.L."/>
            <person name="Boissy R."/>
            <person name="Dahlgreen M."/>
            <person name="Hall B."/>
            <person name="Costerton J."/>
            <person name="Post J.C."/>
            <person name="Hu F."/>
            <person name="Ehrlich G."/>
        </authorList>
    </citation>
    <scope>NUCLEOTIDE SEQUENCE [LARGE SCALE GENOMIC DNA]</scope>
    <source>
        <strain evidence="2 3">1500E</strain>
    </source>
</reference>
<evidence type="ECO:0000256" key="1">
    <source>
        <dbReference type="SAM" id="Phobius"/>
    </source>
</evidence>
<comment type="caution">
    <text evidence="2">The sequence shown here is derived from an EMBL/GenBank/DDBJ whole genome shotgun (WGS) entry which is preliminary data.</text>
</comment>
<keyword evidence="1" id="KW-1133">Transmembrane helix</keyword>
<evidence type="ECO:0000313" key="3">
    <source>
        <dbReference type="Proteomes" id="UP000032875"/>
    </source>
</evidence>
<organism evidence="2 3">
    <name type="scientific">Gardnerella vaginalis 1500E</name>
    <dbReference type="NCBI Taxonomy" id="698957"/>
    <lineage>
        <taxon>Bacteria</taxon>
        <taxon>Bacillati</taxon>
        <taxon>Actinomycetota</taxon>
        <taxon>Actinomycetes</taxon>
        <taxon>Bifidobacteriales</taxon>
        <taxon>Bifidobacteriaceae</taxon>
        <taxon>Gardnerella</taxon>
    </lineage>
</organism>
<keyword evidence="1" id="KW-0472">Membrane</keyword>
<dbReference type="EMBL" id="ADES01000001">
    <property type="protein sequence ID" value="EIK84071.1"/>
    <property type="molecule type" value="Genomic_DNA"/>
</dbReference>
<evidence type="ECO:0000313" key="2">
    <source>
        <dbReference type="EMBL" id="EIK84071.1"/>
    </source>
</evidence>
<gene>
    <name evidence="2" type="ORF">CGSMWGv1500E_00010</name>
</gene>
<proteinExistence type="predicted"/>